<protein>
    <recommendedName>
        <fullName evidence="1">RNase NYN domain-containing protein</fullName>
    </recommendedName>
</protein>
<evidence type="ECO:0000313" key="2">
    <source>
        <dbReference type="EMBL" id="TPP57836.1"/>
    </source>
</evidence>
<feature type="domain" description="RNase NYN" evidence="1">
    <location>
        <begin position="245"/>
        <end position="329"/>
    </location>
</feature>
<reference evidence="2 3" key="1">
    <citation type="submission" date="2019-04" db="EMBL/GenBank/DDBJ databases">
        <title>Annotation for the trematode Fasciola gigantica.</title>
        <authorList>
            <person name="Choi Y.-J."/>
        </authorList>
    </citation>
    <scope>NUCLEOTIDE SEQUENCE [LARGE SCALE GENOMIC DNA]</scope>
    <source>
        <strain evidence="2">Uganda_cow_1</strain>
    </source>
</reference>
<dbReference type="GO" id="GO:0003729">
    <property type="term" value="F:mRNA binding"/>
    <property type="evidence" value="ECO:0007669"/>
    <property type="project" value="TreeGrafter"/>
</dbReference>
<dbReference type="InterPro" id="IPR051101">
    <property type="entry name" value="ZC3H12/N4BP1_RNase_Reg"/>
</dbReference>
<dbReference type="EMBL" id="SUNJ01012680">
    <property type="protein sequence ID" value="TPP57836.1"/>
    <property type="molecule type" value="Genomic_DNA"/>
</dbReference>
<evidence type="ECO:0000259" key="1">
    <source>
        <dbReference type="Pfam" id="PF11977"/>
    </source>
</evidence>
<accession>A0A504YBB5</accession>
<proteinExistence type="predicted"/>
<dbReference type="OrthoDB" id="392925at2759"/>
<dbReference type="Pfam" id="PF11977">
    <property type="entry name" value="RNase_Zc3h12a"/>
    <property type="match status" value="1"/>
</dbReference>
<dbReference type="GO" id="GO:0005634">
    <property type="term" value="C:nucleus"/>
    <property type="evidence" value="ECO:0007669"/>
    <property type="project" value="TreeGrafter"/>
</dbReference>
<dbReference type="PANTHER" id="PTHR12876:SF35">
    <property type="entry name" value="LD08718P-RELATED"/>
    <property type="match status" value="1"/>
</dbReference>
<dbReference type="InterPro" id="IPR021869">
    <property type="entry name" value="RNase_Zc3h12_NYN"/>
</dbReference>
<dbReference type="AlphaFoldDB" id="A0A504YBB5"/>
<organism evidence="2 3">
    <name type="scientific">Fasciola gigantica</name>
    <name type="common">Giant liver fluke</name>
    <dbReference type="NCBI Taxonomy" id="46835"/>
    <lineage>
        <taxon>Eukaryota</taxon>
        <taxon>Metazoa</taxon>
        <taxon>Spiralia</taxon>
        <taxon>Lophotrochozoa</taxon>
        <taxon>Platyhelminthes</taxon>
        <taxon>Trematoda</taxon>
        <taxon>Digenea</taxon>
        <taxon>Plagiorchiida</taxon>
        <taxon>Echinostomata</taxon>
        <taxon>Echinostomatoidea</taxon>
        <taxon>Fasciolidae</taxon>
        <taxon>Fasciola</taxon>
    </lineage>
</organism>
<evidence type="ECO:0000313" key="3">
    <source>
        <dbReference type="Proteomes" id="UP000316759"/>
    </source>
</evidence>
<gene>
    <name evidence="2" type="ORF">FGIG_11060</name>
</gene>
<dbReference type="STRING" id="46835.A0A504YBB5"/>
<dbReference type="GO" id="GO:0004521">
    <property type="term" value="F:RNA endonuclease activity"/>
    <property type="evidence" value="ECO:0007669"/>
    <property type="project" value="TreeGrafter"/>
</dbReference>
<comment type="caution">
    <text evidence="2">The sequence shown here is derived from an EMBL/GenBank/DDBJ whole genome shotgun (WGS) entry which is preliminary data.</text>
</comment>
<dbReference type="PANTHER" id="PTHR12876">
    <property type="entry name" value="N4BP1-RELATED"/>
    <property type="match status" value="1"/>
</dbReference>
<name>A0A504YBB5_FASGI</name>
<dbReference type="Proteomes" id="UP000316759">
    <property type="component" value="Unassembled WGS sequence"/>
</dbReference>
<sequence>MDVYVSIPDAVEDINILVDRLRRLYNVTVQIQAKYIRISGPPDRIFMAQNCALRFIGPESVLLIHVASECFQLFSIPSLVQHFGDIYQVFLLVKHPQGLLIKGPKKSTGQLHNVIKDLEGHCLASYGSMTQFEWDNLRVLCQKYRVQFEDLPRTNSLRTALLAHFLSLLKPALNKVAEEEVAPAPSFIEAYRKDTNKEPVKTTVNPMSSVIPVKSVKETRDATIQALSPLVPLSTLQTEPNPDQLRAVVIDGSNVAFNHGKQLTFSPQGIRLALEFFIRRGHTNVVAVVPRFRRSRGGYLFDDLERSGYLCYSSSRFINDEHQVADDDR</sequence>
<dbReference type="GO" id="GO:0036464">
    <property type="term" value="C:cytoplasmic ribonucleoprotein granule"/>
    <property type="evidence" value="ECO:0007669"/>
    <property type="project" value="TreeGrafter"/>
</dbReference>
<dbReference type="Gene3D" id="3.40.50.11980">
    <property type="match status" value="1"/>
</dbReference>
<keyword evidence="3" id="KW-1185">Reference proteome</keyword>